<dbReference type="OrthoDB" id="272987at2759"/>
<comment type="caution">
    <text evidence="15">The sequence shown here is derived from an EMBL/GenBank/DDBJ whole genome shotgun (WGS) entry which is preliminary data.</text>
</comment>
<evidence type="ECO:0000256" key="1">
    <source>
        <dbReference type="ARBA" id="ARBA00003627"/>
    </source>
</evidence>
<feature type="region of interest" description="Disordered" evidence="12">
    <location>
        <begin position="334"/>
        <end position="360"/>
    </location>
</feature>
<feature type="domain" description="Conserved Oligomeric Golgi complex subunit 6 C-terminal" evidence="14">
    <location>
        <begin position="187"/>
        <end position="702"/>
    </location>
</feature>
<evidence type="ECO:0000313" key="15">
    <source>
        <dbReference type="EMBL" id="PAA54420.1"/>
    </source>
</evidence>
<dbReference type="SMART" id="SM01087">
    <property type="entry name" value="COG6"/>
    <property type="match status" value="1"/>
</dbReference>
<accession>A0A267DYN5</accession>
<sequence length="703" mass="78183">MPIESQSSHTTAESEPPLIRKLKKVLDTRLENDLELVESLKAVSEFFTENNIRSRRSLRSDMESRYVVIYEEFLHSFKSVKDDLEELYDAVSAMNSSCKDMSVRLQEAKSQTEHLLRETSRIQRESEEYEIRSRVAEVVLELFQLTPEQEQQLTDKASPVTEDFFKALERSKQIHSDCKLLLMAQNQRAGLEVMEQMSVLMECGCEKLYRWIQNECRMQAGESAEVTALMTQAFQVLQDRPVLFKYALDEYANARRAALVKAFIEALTRGGSGGGGPRPMELHSHDPQRYVGDMLAWLHQATASETESLDSLLKLCDDDAEADGNEAAVAIGNEAKEEDGEAEAGAANGTDNSTDIASSRSSRRQLRAACLCSLSEGVCRPLRLRVEQALVGVQDASVLYRLHNLLRFHQGTLDRVLGSDSSLATTVGDLGQLCWRLFFGALTNGAQRALETVEPLAAYASGTAAGAGAGIDDWDRLRAPPAVAETLRLLQQVLTAQDSGMAPLSQRRDDLRQVLDTCIDPLLKLCTVTATRLSPLELAIFMANSLHSLQTGLAAYEFTETHIERLQAQLEPQLDALVAEQLSHILVSLRMLELYQTVEQHQQQQPQQPLSYLEAPCLSLSAVKAAAARFNSYLANPDSLALPQLQALQSSKLRQLVTRRVADQIHSVYTAIYDAIVKPENLFGKEFATVLVRNPDQVAKLIL</sequence>
<feature type="domain" description="Conserved oligomeric complex COG6 N-terminal" evidence="13">
    <location>
        <begin position="44"/>
        <end position="155"/>
    </location>
</feature>
<protein>
    <recommendedName>
        <fullName evidence="5 11">Conserved oligomeric Golgi complex subunit 6</fullName>
        <shortName evidence="11">COG complex subunit 6</shortName>
    </recommendedName>
    <alternativeName>
        <fullName evidence="10 11">Component of oligomeric Golgi complex 6</fullName>
    </alternativeName>
</protein>
<evidence type="ECO:0000256" key="2">
    <source>
        <dbReference type="ARBA" id="ARBA00004395"/>
    </source>
</evidence>
<keyword evidence="6 11" id="KW-0813">Transport</keyword>
<evidence type="ECO:0000256" key="4">
    <source>
        <dbReference type="ARBA" id="ARBA00011166"/>
    </source>
</evidence>
<evidence type="ECO:0000256" key="12">
    <source>
        <dbReference type="SAM" id="MobiDB-lite"/>
    </source>
</evidence>
<evidence type="ECO:0000256" key="6">
    <source>
        <dbReference type="ARBA" id="ARBA00022448"/>
    </source>
</evidence>
<comment type="function">
    <text evidence="1 11">Required for normal Golgi function.</text>
</comment>
<name>A0A267DYN5_9PLAT</name>
<dbReference type="GO" id="GO:0000139">
    <property type="term" value="C:Golgi membrane"/>
    <property type="evidence" value="ECO:0007669"/>
    <property type="project" value="UniProtKB-SubCell"/>
</dbReference>
<dbReference type="AlphaFoldDB" id="A0A267DYN5"/>
<dbReference type="PANTHER" id="PTHR21506">
    <property type="entry name" value="COMPONENT OF OLIGOMERIC GOLGI COMPLEX 6"/>
    <property type="match status" value="1"/>
</dbReference>
<evidence type="ECO:0000259" key="14">
    <source>
        <dbReference type="Pfam" id="PF20653"/>
    </source>
</evidence>
<evidence type="ECO:0000259" key="13">
    <source>
        <dbReference type="Pfam" id="PF06419"/>
    </source>
</evidence>
<keyword evidence="9 11" id="KW-0472">Membrane</keyword>
<keyword evidence="16" id="KW-1185">Reference proteome</keyword>
<evidence type="ECO:0000256" key="8">
    <source>
        <dbReference type="ARBA" id="ARBA00023034"/>
    </source>
</evidence>
<comment type="subunit">
    <text evidence="4">Component of the conserved oligomeric Golgi complex which is composed of eight different subunits and is required for normal Golgi morphology and localization.</text>
</comment>
<dbReference type="InterPro" id="IPR010490">
    <property type="entry name" value="COG6"/>
</dbReference>
<dbReference type="PANTHER" id="PTHR21506:SF0">
    <property type="entry name" value="CONSERVED OLIGOMERIC GOLGI COMPLEX SUBUNIT 6"/>
    <property type="match status" value="1"/>
</dbReference>
<dbReference type="EMBL" id="NIVC01002911">
    <property type="protein sequence ID" value="PAA54420.1"/>
    <property type="molecule type" value="Genomic_DNA"/>
</dbReference>
<evidence type="ECO:0000256" key="7">
    <source>
        <dbReference type="ARBA" id="ARBA00022927"/>
    </source>
</evidence>
<dbReference type="GO" id="GO:0006891">
    <property type="term" value="P:intra-Golgi vesicle-mediated transport"/>
    <property type="evidence" value="ECO:0007669"/>
    <property type="project" value="UniProtKB-UniRule"/>
</dbReference>
<dbReference type="Pfam" id="PF20653">
    <property type="entry name" value="COG6_C"/>
    <property type="match status" value="1"/>
</dbReference>
<comment type="similarity">
    <text evidence="3 11">Belongs to the COG6 family.</text>
</comment>
<reference evidence="15 16" key="1">
    <citation type="submission" date="2017-06" db="EMBL/GenBank/DDBJ databases">
        <title>A platform for efficient transgenesis in Macrostomum lignano, a flatworm model organism for stem cell research.</title>
        <authorList>
            <person name="Berezikov E."/>
        </authorList>
    </citation>
    <scope>NUCLEOTIDE SEQUENCE [LARGE SCALE GENOMIC DNA]</scope>
    <source>
        <strain evidence="15">DV1</strain>
        <tissue evidence="15">Whole organism</tissue>
    </source>
</reference>
<dbReference type="STRING" id="282301.A0A267DYN5"/>
<dbReference type="GO" id="GO:0017119">
    <property type="term" value="C:Golgi transport complex"/>
    <property type="evidence" value="ECO:0007669"/>
    <property type="project" value="UniProtKB-UniRule"/>
</dbReference>
<evidence type="ECO:0000256" key="11">
    <source>
        <dbReference type="RuleBase" id="RU365075"/>
    </source>
</evidence>
<dbReference type="Proteomes" id="UP000215902">
    <property type="component" value="Unassembled WGS sequence"/>
</dbReference>
<proteinExistence type="inferred from homology"/>
<dbReference type="InterPro" id="IPR048369">
    <property type="entry name" value="COG6_C"/>
</dbReference>
<evidence type="ECO:0000313" key="16">
    <source>
        <dbReference type="Proteomes" id="UP000215902"/>
    </source>
</evidence>
<gene>
    <name evidence="15" type="ORF">BOX15_Mlig025721g1</name>
</gene>
<evidence type="ECO:0000256" key="9">
    <source>
        <dbReference type="ARBA" id="ARBA00023136"/>
    </source>
</evidence>
<keyword evidence="8 11" id="KW-0333">Golgi apparatus</keyword>
<organism evidence="15 16">
    <name type="scientific">Macrostomum lignano</name>
    <dbReference type="NCBI Taxonomy" id="282301"/>
    <lineage>
        <taxon>Eukaryota</taxon>
        <taxon>Metazoa</taxon>
        <taxon>Spiralia</taxon>
        <taxon>Lophotrochozoa</taxon>
        <taxon>Platyhelminthes</taxon>
        <taxon>Rhabditophora</taxon>
        <taxon>Macrostomorpha</taxon>
        <taxon>Macrostomida</taxon>
        <taxon>Macrostomidae</taxon>
        <taxon>Macrostomum</taxon>
    </lineage>
</organism>
<dbReference type="Pfam" id="PF06419">
    <property type="entry name" value="COG6_N"/>
    <property type="match status" value="1"/>
</dbReference>
<dbReference type="InterPro" id="IPR048368">
    <property type="entry name" value="COG6_N"/>
</dbReference>
<evidence type="ECO:0000256" key="5">
    <source>
        <dbReference type="ARBA" id="ARBA00020973"/>
    </source>
</evidence>
<comment type="subcellular location">
    <subcellularLocation>
        <location evidence="2 11">Golgi apparatus membrane</location>
        <topology evidence="2 11">Peripheral membrane protein</topology>
    </subcellularLocation>
</comment>
<evidence type="ECO:0000256" key="10">
    <source>
        <dbReference type="ARBA" id="ARBA00031348"/>
    </source>
</evidence>
<evidence type="ECO:0000256" key="3">
    <source>
        <dbReference type="ARBA" id="ARBA00011023"/>
    </source>
</evidence>
<dbReference type="GO" id="GO:0015031">
    <property type="term" value="P:protein transport"/>
    <property type="evidence" value="ECO:0007669"/>
    <property type="project" value="UniProtKB-KW"/>
</dbReference>
<keyword evidence="7 11" id="KW-0653">Protein transport</keyword>